<protein>
    <submittedName>
        <fullName evidence="2">Uncharacterized protein</fullName>
    </submittedName>
</protein>
<gene>
    <name evidence="2" type="ORF">GT020_14155</name>
</gene>
<evidence type="ECO:0000313" key="2">
    <source>
        <dbReference type="EMBL" id="NAZ17203.1"/>
    </source>
</evidence>
<organism evidence="2 3">
    <name type="scientific">Glutamicibacter soli</name>
    <dbReference type="NCBI Taxonomy" id="453836"/>
    <lineage>
        <taxon>Bacteria</taxon>
        <taxon>Bacillati</taxon>
        <taxon>Actinomycetota</taxon>
        <taxon>Actinomycetes</taxon>
        <taxon>Micrococcales</taxon>
        <taxon>Micrococcaceae</taxon>
        <taxon>Glutamicibacter</taxon>
    </lineage>
</organism>
<comment type="caution">
    <text evidence="2">The sequence shown here is derived from an EMBL/GenBank/DDBJ whole genome shotgun (WGS) entry which is preliminary data.</text>
</comment>
<sequence>MTSFDQGHGDALIQHDAPEQQVVGHAGDVHIGRCAGKQAGRAVSRGLEPWLVNGHAASSSTTAQKILDRIVQ</sequence>
<dbReference type="AlphaFoldDB" id="A0A6L9G8C0"/>
<evidence type="ECO:0000256" key="1">
    <source>
        <dbReference type="SAM" id="MobiDB-lite"/>
    </source>
</evidence>
<dbReference type="EMBL" id="WYDN01000014">
    <property type="protein sequence ID" value="NAZ17203.1"/>
    <property type="molecule type" value="Genomic_DNA"/>
</dbReference>
<feature type="region of interest" description="Disordered" evidence="1">
    <location>
        <begin position="1"/>
        <end position="25"/>
    </location>
</feature>
<dbReference type="Proteomes" id="UP000477543">
    <property type="component" value="Unassembled WGS sequence"/>
</dbReference>
<reference evidence="2 3" key="1">
    <citation type="submission" date="2020-01" db="EMBL/GenBank/DDBJ databases">
        <title>Glutamicibacter soli M275.</title>
        <authorList>
            <person name="Meng X."/>
        </authorList>
    </citation>
    <scope>NUCLEOTIDE SEQUENCE [LARGE SCALE GENOMIC DNA]</scope>
    <source>
        <strain evidence="2 3">M275</strain>
    </source>
</reference>
<name>A0A6L9G8C0_9MICC</name>
<dbReference type="RefSeq" id="WP_161449707.1">
    <property type="nucleotide sequence ID" value="NZ_WYDN01000014.1"/>
</dbReference>
<evidence type="ECO:0000313" key="3">
    <source>
        <dbReference type="Proteomes" id="UP000477543"/>
    </source>
</evidence>
<accession>A0A6L9G8C0</accession>
<proteinExistence type="predicted"/>